<keyword evidence="5" id="KW-1185">Reference proteome</keyword>
<keyword evidence="2" id="KW-0378">Hydrolase</keyword>
<dbReference type="PANTHER" id="PTHR43695:SF1">
    <property type="entry name" value="RHAMNOGALACTURONAN ACETYLESTERASE"/>
    <property type="match status" value="1"/>
</dbReference>
<dbReference type="InterPro" id="IPR036514">
    <property type="entry name" value="SGNH_hydro_sf"/>
</dbReference>
<proteinExistence type="inferred from homology"/>
<dbReference type="AlphaFoldDB" id="A0A318UDL7"/>
<gene>
    <name evidence="4" type="ORF">B0O44_107175</name>
</gene>
<dbReference type="InterPro" id="IPR037459">
    <property type="entry name" value="RhgT-like"/>
</dbReference>
<evidence type="ECO:0000259" key="3">
    <source>
        <dbReference type="Pfam" id="PF13472"/>
    </source>
</evidence>
<evidence type="ECO:0000256" key="1">
    <source>
        <dbReference type="ARBA" id="ARBA00008668"/>
    </source>
</evidence>
<dbReference type="Pfam" id="PF13472">
    <property type="entry name" value="Lipase_GDSL_2"/>
    <property type="match status" value="1"/>
</dbReference>
<comment type="similarity">
    <text evidence="1">Belongs to the 'GDSL' lipolytic enzyme family.</text>
</comment>
<accession>A0A318UDL7</accession>
<evidence type="ECO:0000313" key="4">
    <source>
        <dbReference type="EMBL" id="PYF71560.1"/>
    </source>
</evidence>
<organism evidence="4 5">
    <name type="scientific">Pedobacter nutrimenti</name>
    <dbReference type="NCBI Taxonomy" id="1241337"/>
    <lineage>
        <taxon>Bacteria</taxon>
        <taxon>Pseudomonadati</taxon>
        <taxon>Bacteroidota</taxon>
        <taxon>Sphingobacteriia</taxon>
        <taxon>Sphingobacteriales</taxon>
        <taxon>Sphingobacteriaceae</taxon>
        <taxon>Pedobacter</taxon>
    </lineage>
</organism>
<dbReference type="SUPFAM" id="SSF52266">
    <property type="entry name" value="SGNH hydrolase"/>
    <property type="match status" value="1"/>
</dbReference>
<feature type="domain" description="SGNH hydrolase-type esterase" evidence="3">
    <location>
        <begin position="12"/>
        <end position="189"/>
    </location>
</feature>
<comment type="caution">
    <text evidence="4">The sequence shown here is derived from an EMBL/GenBank/DDBJ whole genome shotgun (WGS) entry which is preliminary data.</text>
</comment>
<dbReference type="Gene3D" id="3.40.50.1110">
    <property type="entry name" value="SGNH hydrolase"/>
    <property type="match status" value="1"/>
</dbReference>
<dbReference type="InterPro" id="IPR013830">
    <property type="entry name" value="SGNH_hydro"/>
</dbReference>
<dbReference type="GO" id="GO:0016788">
    <property type="term" value="F:hydrolase activity, acting on ester bonds"/>
    <property type="evidence" value="ECO:0007669"/>
    <property type="project" value="UniProtKB-ARBA"/>
</dbReference>
<name>A0A318UDL7_9SPHI</name>
<dbReference type="PANTHER" id="PTHR43695">
    <property type="entry name" value="PUTATIVE (AFU_ORTHOLOGUE AFUA_2G17250)-RELATED"/>
    <property type="match status" value="1"/>
</dbReference>
<evidence type="ECO:0000313" key="5">
    <source>
        <dbReference type="Proteomes" id="UP000248198"/>
    </source>
</evidence>
<dbReference type="CDD" id="cd01821">
    <property type="entry name" value="Rhamnogalacturan_acetylesterase_like"/>
    <property type="match status" value="1"/>
</dbReference>
<reference evidence="4 5" key="1">
    <citation type="submission" date="2018-06" db="EMBL/GenBank/DDBJ databases">
        <title>Genomic Encyclopedia of Archaeal and Bacterial Type Strains, Phase II (KMG-II): from individual species to whole genera.</title>
        <authorList>
            <person name="Goeker M."/>
        </authorList>
    </citation>
    <scope>NUCLEOTIDE SEQUENCE [LARGE SCALE GENOMIC DNA]</scope>
    <source>
        <strain evidence="4 5">DSM 27372</strain>
    </source>
</reference>
<evidence type="ECO:0000256" key="2">
    <source>
        <dbReference type="ARBA" id="ARBA00022801"/>
    </source>
</evidence>
<protein>
    <submittedName>
        <fullName evidence="4">Lysophospholipase L1-like esterase</fullName>
    </submittedName>
</protein>
<dbReference type="EMBL" id="QKLU01000007">
    <property type="protein sequence ID" value="PYF71560.1"/>
    <property type="molecule type" value="Genomic_DNA"/>
</dbReference>
<dbReference type="Proteomes" id="UP000248198">
    <property type="component" value="Unassembled WGS sequence"/>
</dbReference>
<sequence>MKPVPKITLYLIGDSTLSVKEKKAYPETGWGMPFAVFFDAQVRIDNRAQNGRSTKSFLAENRWQPVADSLKEGDYVLIQFGHNDEAKEKTDRYTAVPDFKNNLLKFVKESRSKGAKPILITPVSRRKFDQNGNALETHKEYTQAVIDVAMQEQVPLIDLDQKSRALYQKFGVEQSKLLFNQLEAGVHPNYPEGKMDNTHFNELGAREIAQIVLQEIKKLEPGLAAYVVKSSAVK</sequence>